<dbReference type="SUPFAM" id="SSF52540">
    <property type="entry name" value="P-loop containing nucleoside triphosphate hydrolases"/>
    <property type="match status" value="1"/>
</dbReference>
<dbReference type="GO" id="GO:0003677">
    <property type="term" value="F:DNA binding"/>
    <property type="evidence" value="ECO:0007669"/>
    <property type="project" value="InterPro"/>
</dbReference>
<accession>C1DVY7</accession>
<dbReference type="SMART" id="SM00487">
    <property type="entry name" value="DEXDc"/>
    <property type="match status" value="1"/>
</dbReference>
<sequence length="979" mass="114373">MNLKSFKKKFKDEKEGTDSNGRSYYLNTLLGSGNLKISEDDLIKYDENIQEYVRKINEKRGNIKLKYFQYLAVLFTEIFLDNITNRKTEFIHKLNEFLEEYKQKEKIEIEPFIEEDFKKLAYWMATGSGKTLIMHMNYLQFLKYKPFEPDNILLITPNLSLSYQHFQELEKSGIPAKLYSENKTTGSEGDYEILIIEITKLAEEKKGSGLSLTIDTFEGKNLIFVDEGHKGQKSEEKSWIKKRKELTKNGFAFEYSATFGQILDSDKEILKDYAKAIIFDYSYKYFYNDGYGKDFQVLNVKKNEMKDEEFQEAVLVANLLDFYQQMFLYKTKPDLVREYNIEKPLWVFVGTTVAGKNVHVQSDILQIIKFLSKAFDERWLKSKIEKILTGGYKKENGEDIFKNKFDLIRNNLDLEDLYKSVFHGKGAFRIYEIKDADGELGLRVGDNNYFGVVNVGDLSEFKKLLAKEGFIVEQDAISSSLFDNIKKPDSTINTLIGAKKFIEGWDTWRVSSMGLLHIGSGKGPQIIQLFGRGVRLKGKDISLKRSNRPEIKHLETLNIYGIKADYIDKFLSVIAKEDVDYDPEEIKIPVKTLDKEKWQNLPYLSKNDSKIFEEDIPLKLTKDDKIHYKLDLLPKITIYDGTKKDQATLQVKEKTIYDIIDSIELLNWGKIFVDIINYKTLKGYWNLYFDIEDLKDVLHNCKIREKPEFFNIQNIKKLEDITILLIKGYIDKFYKNRKGKYETENMHYKKAGEQLKLFLNQKVEYYTVKVSKKEHNLIENIKSLAENMDKLLKDDLDVLPRITIENSVFIPILLESEKIKISPPGLNESEKKFVEGLEKYLKGNSKSLSQYGIVLLRNESRSGLGFQLDWSEFYPDFIMWIKDKNTDKTHIVFIDPKGLLHTQKLKDEKVQFKEYLKEIEKNLNNGVNLNSFILSITKYEDLIKGEVPPTPKEEFEKANILFLNDDWAEKLFKKILGAR</sequence>
<dbReference type="Proteomes" id="UP000001369">
    <property type="component" value="Chromosome"/>
</dbReference>
<organism evidence="2 3">
    <name type="scientific">Sulfurihydrogenibium azorense (strain DSM 15241 / OCM 825 / Az-Fu1)</name>
    <dbReference type="NCBI Taxonomy" id="204536"/>
    <lineage>
        <taxon>Bacteria</taxon>
        <taxon>Pseudomonadati</taxon>
        <taxon>Aquificota</taxon>
        <taxon>Aquificia</taxon>
        <taxon>Aquificales</taxon>
        <taxon>Hydrogenothermaceae</taxon>
        <taxon>Sulfurihydrogenibium</taxon>
    </lineage>
</organism>
<dbReference type="GO" id="GO:0016787">
    <property type="term" value="F:hydrolase activity"/>
    <property type="evidence" value="ECO:0007669"/>
    <property type="project" value="InterPro"/>
</dbReference>
<dbReference type="STRING" id="204536.SULAZ_1307"/>
<dbReference type="Pfam" id="PF04851">
    <property type="entry name" value="ResIII"/>
    <property type="match status" value="1"/>
</dbReference>
<dbReference type="EMBL" id="CP001229">
    <property type="protein sequence ID" value="ACN99622.1"/>
    <property type="molecule type" value="Genomic_DNA"/>
</dbReference>
<evidence type="ECO:0000259" key="1">
    <source>
        <dbReference type="PROSITE" id="PS51192"/>
    </source>
</evidence>
<dbReference type="PROSITE" id="PS51192">
    <property type="entry name" value="HELICASE_ATP_BIND_1"/>
    <property type="match status" value="1"/>
</dbReference>
<dbReference type="RefSeq" id="WP_012674934.1">
    <property type="nucleotide sequence ID" value="NC_012438.1"/>
</dbReference>
<feature type="domain" description="Helicase ATP-binding" evidence="1">
    <location>
        <begin position="111"/>
        <end position="277"/>
    </location>
</feature>
<name>C1DVY7_SULAA</name>
<evidence type="ECO:0000313" key="3">
    <source>
        <dbReference type="Proteomes" id="UP000001369"/>
    </source>
</evidence>
<dbReference type="InterPro" id="IPR014001">
    <property type="entry name" value="Helicase_ATP-bd"/>
</dbReference>
<dbReference type="HOGENOM" id="CLU_008858_0_0_0"/>
<dbReference type="InterPro" id="IPR027417">
    <property type="entry name" value="P-loop_NTPase"/>
</dbReference>
<dbReference type="eggNOG" id="COG0610">
    <property type="taxonomic scope" value="Bacteria"/>
</dbReference>
<dbReference type="Gene3D" id="3.40.50.300">
    <property type="entry name" value="P-loop containing nucleotide triphosphate hydrolases"/>
    <property type="match status" value="1"/>
</dbReference>
<evidence type="ECO:0000313" key="2">
    <source>
        <dbReference type="EMBL" id="ACN99622.1"/>
    </source>
</evidence>
<dbReference type="KEGG" id="saf:SULAZ_1307"/>
<gene>
    <name evidence="2" type="ordered locus">SULAZ_1307</name>
</gene>
<reference evidence="2 3" key="1">
    <citation type="journal article" date="2009" name="J. Bacteriol.">
        <title>Complete and draft genome sequences of six members of the Aquificales.</title>
        <authorList>
            <person name="Reysenbach A.L."/>
            <person name="Hamamura N."/>
            <person name="Podar M."/>
            <person name="Griffiths E."/>
            <person name="Ferreira S."/>
            <person name="Hochstein R."/>
            <person name="Heidelberg J."/>
            <person name="Johnson J."/>
            <person name="Mead D."/>
            <person name="Pohorille A."/>
            <person name="Sarmiento M."/>
            <person name="Schweighofer K."/>
            <person name="Seshadri R."/>
            <person name="Voytek M.A."/>
        </authorList>
    </citation>
    <scope>NUCLEOTIDE SEQUENCE [LARGE SCALE GENOMIC DNA]</scope>
    <source>
        <strain evidence="3">Az-Fu1 / DSM 15241 / OCM 825</strain>
    </source>
</reference>
<dbReference type="REBASE" id="20454">
    <property type="entry name" value="SazAORF1308P"/>
</dbReference>
<protein>
    <submittedName>
        <fullName evidence="2">Type III restriction protein res subunit</fullName>
    </submittedName>
</protein>
<dbReference type="AlphaFoldDB" id="C1DVY7"/>
<dbReference type="InterPro" id="IPR006935">
    <property type="entry name" value="Helicase/UvrB_N"/>
</dbReference>
<dbReference type="GO" id="GO:0005524">
    <property type="term" value="F:ATP binding"/>
    <property type="evidence" value="ECO:0007669"/>
    <property type="project" value="InterPro"/>
</dbReference>
<proteinExistence type="predicted"/>
<keyword evidence="3" id="KW-1185">Reference proteome</keyword>